<comment type="caution">
    <text evidence="1">The sequence shown here is derived from an EMBL/GenBank/DDBJ whole genome shotgun (WGS) entry which is preliminary data.</text>
</comment>
<gene>
    <name evidence="1" type="ORF">SDC9_141387</name>
</gene>
<evidence type="ECO:0008006" key="2">
    <source>
        <dbReference type="Google" id="ProtNLM"/>
    </source>
</evidence>
<evidence type="ECO:0000313" key="1">
    <source>
        <dbReference type="EMBL" id="MPM94242.1"/>
    </source>
</evidence>
<dbReference type="EMBL" id="VSSQ01040912">
    <property type="protein sequence ID" value="MPM94242.1"/>
    <property type="molecule type" value="Genomic_DNA"/>
</dbReference>
<dbReference type="InterPro" id="IPR011101">
    <property type="entry name" value="DUF5131"/>
</dbReference>
<name>A0A645E0X6_9ZZZZ</name>
<reference evidence="1" key="1">
    <citation type="submission" date="2019-08" db="EMBL/GenBank/DDBJ databases">
        <authorList>
            <person name="Kucharzyk K."/>
            <person name="Murdoch R.W."/>
            <person name="Higgins S."/>
            <person name="Loffler F."/>
        </authorList>
    </citation>
    <scope>NUCLEOTIDE SEQUENCE</scope>
</reference>
<dbReference type="AlphaFoldDB" id="A0A645E0X6"/>
<organism evidence="1">
    <name type="scientific">bioreactor metagenome</name>
    <dbReference type="NCBI Taxonomy" id="1076179"/>
    <lineage>
        <taxon>unclassified sequences</taxon>
        <taxon>metagenomes</taxon>
        <taxon>ecological metagenomes</taxon>
    </lineage>
</organism>
<protein>
    <recommendedName>
        <fullName evidence="2">Phage protein Gp37/Gp68</fullName>
    </recommendedName>
</protein>
<dbReference type="Pfam" id="PF07505">
    <property type="entry name" value="DUF5131"/>
    <property type="match status" value="1"/>
</dbReference>
<accession>A0A645E0X6</accession>
<proteinExistence type="predicted"/>
<sequence>MIVCEPLLERIDLSPYLGDWVESVTVGGESGDEARLCNYNWVLDIRRQCIEADVPFRFKQTGANFVKDGRQYQIKRAIQHAQARKASINTEKRGID</sequence>